<proteinExistence type="inferred from homology"/>
<organism evidence="7 8">
    <name type="scientific">Posidoniimonas corsicana</name>
    <dbReference type="NCBI Taxonomy" id="1938618"/>
    <lineage>
        <taxon>Bacteria</taxon>
        <taxon>Pseudomonadati</taxon>
        <taxon>Planctomycetota</taxon>
        <taxon>Planctomycetia</taxon>
        <taxon>Pirellulales</taxon>
        <taxon>Lacipirellulaceae</taxon>
        <taxon>Posidoniimonas</taxon>
    </lineage>
</organism>
<dbReference type="EMBL" id="SIHJ01000002">
    <property type="protein sequence ID" value="TWT33725.1"/>
    <property type="molecule type" value="Genomic_DNA"/>
</dbReference>
<evidence type="ECO:0000256" key="4">
    <source>
        <dbReference type="ARBA" id="ARBA00022807"/>
    </source>
</evidence>
<feature type="domain" description="Calpain catalytic" evidence="6">
    <location>
        <begin position="248"/>
        <end position="567"/>
    </location>
</feature>
<sequence length="644" mass="69189">MRSPRPSSRSTHRFEPLEDRIVFAATPIDLGGTTPPSDHHETIYSQPAAGIYQNGDVVTIHGTNLADKAEVSRVVQQFDINTPPIVLTIVSLGHYELVDGQPTFVETHAQVIAGSPAKVVFHGYDGDDQFDNHTAIPVLAYGGDGDDTLRGGSGPDALHGGAGDDQLYAKAGDDILRGGAGNDGLYAAAGFDQLFGDDGDDHLVSLAGGYAVLTGGAGLDGFWLAPTDLAADASPAELNSNAVHQVDAFMGYSFDKGATSTPVGKQLTGGSLADPLPIINEDNPVPLSLQNFADQPLFASGGPSKEDIFQGSVGDCYFVATLSAVADAYPDYIRQMVTDLGDGTYAVRFWDAGQEVYVRVDADLWVTGDGALRYAKLGQEGSLWVAIVEKAFAFFRRMQGTYASIASGDQTLPGQLNLVKSYWTIDDGVDPQDVVDWHAAGQPAGPLQDAINAGVQELLAWTDSQLQAGYAMYTGARSNVSNYLAIQLDDPELEGNQSTYRRGQHIFMIDSVLRDNDDNLTGLRLRNPYGSYKNITDPTRLYFCIGRAVRWSPPLNLNENLFQGGLFEYEDTPLPDNPYTPGARLQRSPLAPPVRAAFATLADTRTPIEDPPLTRETNDRDTTITAIDDALATDWSAFGLRGSR</sequence>
<keyword evidence="2 5" id="KW-0645">Protease</keyword>
<name>A0A5C5V7J2_9BACT</name>
<evidence type="ECO:0000313" key="8">
    <source>
        <dbReference type="Proteomes" id="UP000316714"/>
    </source>
</evidence>
<dbReference type="InterPro" id="IPR038765">
    <property type="entry name" value="Papain-like_cys_pep_sf"/>
</dbReference>
<reference evidence="7 8" key="1">
    <citation type="submission" date="2019-02" db="EMBL/GenBank/DDBJ databases">
        <title>Deep-cultivation of Planctomycetes and their phenomic and genomic characterization uncovers novel biology.</title>
        <authorList>
            <person name="Wiegand S."/>
            <person name="Jogler M."/>
            <person name="Boedeker C."/>
            <person name="Pinto D."/>
            <person name="Vollmers J."/>
            <person name="Rivas-Marin E."/>
            <person name="Kohn T."/>
            <person name="Peeters S.H."/>
            <person name="Heuer A."/>
            <person name="Rast P."/>
            <person name="Oberbeckmann S."/>
            <person name="Bunk B."/>
            <person name="Jeske O."/>
            <person name="Meyerdierks A."/>
            <person name="Storesund J.E."/>
            <person name="Kallscheuer N."/>
            <person name="Luecker S."/>
            <person name="Lage O.M."/>
            <person name="Pohl T."/>
            <person name="Merkel B.J."/>
            <person name="Hornburger P."/>
            <person name="Mueller R.-W."/>
            <person name="Bruemmer F."/>
            <person name="Labrenz M."/>
            <person name="Spormann A.M."/>
            <person name="Op Den Camp H."/>
            <person name="Overmann J."/>
            <person name="Amann R."/>
            <person name="Jetten M.S.M."/>
            <person name="Mascher T."/>
            <person name="Medema M.H."/>
            <person name="Devos D.P."/>
            <person name="Kaster A.-K."/>
            <person name="Ovreas L."/>
            <person name="Rohde M."/>
            <person name="Galperin M.Y."/>
            <person name="Jogler C."/>
        </authorList>
    </citation>
    <scope>NUCLEOTIDE SEQUENCE [LARGE SCALE GENOMIC DNA]</scope>
    <source>
        <strain evidence="7 8">KOR34</strain>
    </source>
</reference>
<dbReference type="PANTHER" id="PTHR10183:SF379">
    <property type="entry name" value="CALPAIN-5"/>
    <property type="match status" value="1"/>
</dbReference>
<dbReference type="GO" id="GO:0005509">
    <property type="term" value="F:calcium ion binding"/>
    <property type="evidence" value="ECO:0007669"/>
    <property type="project" value="InterPro"/>
</dbReference>
<dbReference type="InterPro" id="IPR022684">
    <property type="entry name" value="Calpain_cysteine_protease"/>
</dbReference>
<evidence type="ECO:0000256" key="5">
    <source>
        <dbReference type="PROSITE-ProRule" id="PRU00239"/>
    </source>
</evidence>
<gene>
    <name evidence="7" type="primary">hlyA</name>
    <name evidence="7" type="ORF">KOR34_35580</name>
</gene>
<feature type="active site" evidence="5">
    <location>
        <position position="316"/>
    </location>
</feature>
<dbReference type="PROSITE" id="PS00330">
    <property type="entry name" value="HEMOLYSIN_CALCIUM"/>
    <property type="match status" value="2"/>
</dbReference>
<protein>
    <submittedName>
        <fullName evidence="7">Hemolysin, chromosomal</fullName>
    </submittedName>
</protein>
<dbReference type="AlphaFoldDB" id="A0A5C5V7J2"/>
<dbReference type="InterPro" id="IPR001343">
    <property type="entry name" value="Hemolysn_Ca-bd"/>
</dbReference>
<evidence type="ECO:0000256" key="1">
    <source>
        <dbReference type="ARBA" id="ARBA00007623"/>
    </source>
</evidence>
<keyword evidence="4 5" id="KW-0788">Thiol protease</keyword>
<dbReference type="PRINTS" id="PR00313">
    <property type="entry name" value="CABNDNGRPT"/>
</dbReference>
<dbReference type="Pfam" id="PF00648">
    <property type="entry name" value="Peptidase_C2"/>
    <property type="match status" value="1"/>
</dbReference>
<dbReference type="Pfam" id="PF00353">
    <property type="entry name" value="HemolysinCabind"/>
    <property type="match status" value="2"/>
</dbReference>
<feature type="active site" evidence="5">
    <location>
        <position position="505"/>
    </location>
</feature>
<dbReference type="GO" id="GO:0004198">
    <property type="term" value="F:calcium-dependent cysteine-type endopeptidase activity"/>
    <property type="evidence" value="ECO:0007669"/>
    <property type="project" value="InterPro"/>
</dbReference>
<dbReference type="InterPro" id="IPR011049">
    <property type="entry name" value="Serralysin-like_metalloprot_C"/>
</dbReference>
<evidence type="ECO:0000256" key="2">
    <source>
        <dbReference type="ARBA" id="ARBA00022670"/>
    </source>
</evidence>
<accession>A0A5C5V7J2</accession>
<comment type="caution">
    <text evidence="7">The sequence shown here is derived from an EMBL/GenBank/DDBJ whole genome shotgun (WGS) entry which is preliminary data.</text>
</comment>
<keyword evidence="3 5" id="KW-0378">Hydrolase</keyword>
<dbReference type="PANTHER" id="PTHR10183">
    <property type="entry name" value="CALPAIN"/>
    <property type="match status" value="1"/>
</dbReference>
<dbReference type="GO" id="GO:0006508">
    <property type="term" value="P:proteolysis"/>
    <property type="evidence" value="ECO:0007669"/>
    <property type="project" value="UniProtKB-KW"/>
</dbReference>
<dbReference type="SUPFAM" id="SSF54001">
    <property type="entry name" value="Cysteine proteinases"/>
    <property type="match status" value="1"/>
</dbReference>
<dbReference type="PROSITE" id="PS50203">
    <property type="entry name" value="CALPAIN_CAT"/>
    <property type="match status" value="1"/>
</dbReference>
<evidence type="ECO:0000259" key="6">
    <source>
        <dbReference type="PROSITE" id="PS50203"/>
    </source>
</evidence>
<dbReference type="InterPro" id="IPR018511">
    <property type="entry name" value="Hemolysin-typ_Ca-bd_CS"/>
</dbReference>
<dbReference type="Gene3D" id="2.150.10.10">
    <property type="entry name" value="Serralysin-like metalloprotease, C-terminal"/>
    <property type="match status" value="1"/>
</dbReference>
<comment type="similarity">
    <text evidence="1">Belongs to the peptidase C2 family.</text>
</comment>
<dbReference type="SUPFAM" id="SSF51120">
    <property type="entry name" value="beta-Roll"/>
    <property type="match status" value="1"/>
</dbReference>
<feature type="active site" evidence="5">
    <location>
        <position position="527"/>
    </location>
</feature>
<keyword evidence="8" id="KW-1185">Reference proteome</keyword>
<dbReference type="RefSeq" id="WP_146566585.1">
    <property type="nucleotide sequence ID" value="NZ_SIHJ01000002.1"/>
</dbReference>
<dbReference type="InterPro" id="IPR001300">
    <property type="entry name" value="Peptidase_C2_calpain_cat"/>
</dbReference>
<dbReference type="OrthoDB" id="7325981at2"/>
<dbReference type="Proteomes" id="UP000316714">
    <property type="component" value="Unassembled WGS sequence"/>
</dbReference>
<evidence type="ECO:0000313" key="7">
    <source>
        <dbReference type="EMBL" id="TWT33725.1"/>
    </source>
</evidence>
<evidence type="ECO:0000256" key="3">
    <source>
        <dbReference type="ARBA" id="ARBA00022801"/>
    </source>
</evidence>